<gene>
    <name evidence="1" type="ORF">NCTC12722_04144</name>
</gene>
<dbReference type="Proteomes" id="UP000254343">
    <property type="component" value="Unassembled WGS sequence"/>
</dbReference>
<dbReference type="EMBL" id="UIGB01000003">
    <property type="protein sequence ID" value="SUW28272.1"/>
    <property type="molecule type" value="Genomic_DNA"/>
</dbReference>
<dbReference type="RefSeq" id="WP_115626137.1">
    <property type="nucleotide sequence ID" value="NZ_UIGB01000003.1"/>
</dbReference>
<dbReference type="AlphaFoldDB" id="A0A381B0B6"/>
<reference evidence="1 2" key="1">
    <citation type="submission" date="2018-06" db="EMBL/GenBank/DDBJ databases">
        <authorList>
            <consortium name="Pathogen Informatics"/>
            <person name="Doyle S."/>
        </authorList>
    </citation>
    <scope>NUCLEOTIDE SEQUENCE [LARGE SCALE GENOMIC DNA]</scope>
    <source>
        <strain evidence="1 2">NCTC12722</strain>
    </source>
</reference>
<name>A0A381B0B6_AFIFE</name>
<evidence type="ECO:0000313" key="2">
    <source>
        <dbReference type="Proteomes" id="UP000254343"/>
    </source>
</evidence>
<accession>A0A381B0B6</accession>
<protein>
    <submittedName>
        <fullName evidence="1">Uncharacterized protein</fullName>
    </submittedName>
</protein>
<sequence length="67" mass="7295">MPKALDHDVEHILAANPEAEISFQTRLDDGSYKLDTMKLADVLKQLDAEEQAGKELLACAIGLEAAE</sequence>
<evidence type="ECO:0000313" key="1">
    <source>
        <dbReference type="EMBL" id="SUW28272.1"/>
    </source>
</evidence>
<organism evidence="1 2">
    <name type="scientific">Afipia felis</name>
    <name type="common">Cat scratch disease bacillus</name>
    <dbReference type="NCBI Taxonomy" id="1035"/>
    <lineage>
        <taxon>Bacteria</taxon>
        <taxon>Pseudomonadati</taxon>
        <taxon>Pseudomonadota</taxon>
        <taxon>Alphaproteobacteria</taxon>
        <taxon>Hyphomicrobiales</taxon>
        <taxon>Nitrobacteraceae</taxon>
        <taxon>Afipia</taxon>
    </lineage>
</organism>
<proteinExistence type="predicted"/>